<dbReference type="OrthoDB" id="5688063at2"/>
<keyword evidence="1" id="KW-0732">Signal</keyword>
<dbReference type="Pfam" id="PF07273">
    <property type="entry name" value="DUF1439"/>
    <property type="match status" value="1"/>
</dbReference>
<dbReference type="STRING" id="505317.OA57_09430"/>
<keyword evidence="3" id="KW-1185">Reference proteome</keyword>
<dbReference type="Gene3D" id="3.15.10.40">
    <property type="entry name" value="Uncharacterised protein PF07273, DUF1439"/>
    <property type="match status" value="1"/>
</dbReference>
<feature type="chain" id="PRO_5001997707" description="Lipoprotein" evidence="1">
    <location>
        <begin position="29"/>
        <end position="194"/>
    </location>
</feature>
<protein>
    <recommendedName>
        <fullName evidence="4">Lipoprotein</fullName>
    </recommendedName>
</protein>
<comment type="caution">
    <text evidence="2">The sequence shown here is derived from an EMBL/GenBank/DDBJ whole genome shotgun (WGS) entry which is preliminary data.</text>
</comment>
<dbReference type="Proteomes" id="UP000030380">
    <property type="component" value="Unassembled WGS sequence"/>
</dbReference>
<sequence length="194" mass="21924">MLAMRFIKTGFVLLALVLFSAFPRQAQAGNFEISEGQINQYLTKKLGFNDQFNLPGILNIRYQVDQMQAKVGKNSSNKIELDGIVSAGFSYNGAEFDSRINLVLDVEPEYDAEQGAVYLKNLRMLRWSSEPQQYADQLQLIMPMLNGTVQSLLNRFPVYTLNSADPTQHLMKNMVKKLTVREGKIVLETAPDIL</sequence>
<dbReference type="EMBL" id="JSUM01000014">
    <property type="protein sequence ID" value="KGQ69846.1"/>
    <property type="molecule type" value="Genomic_DNA"/>
</dbReference>
<reference evidence="2 3" key="1">
    <citation type="submission" date="2014-11" db="EMBL/GenBank/DDBJ databases">
        <title>Draft genome sequence of Chelonobacter oris 1662T, associated with respiratory disease in Hermann's Tortoises.</title>
        <authorList>
            <person name="Kudirkiene E."/>
            <person name="Hansen M.J."/>
            <person name="Bojesen A.M."/>
        </authorList>
    </citation>
    <scope>NUCLEOTIDE SEQUENCE [LARGE SCALE GENOMIC DNA]</scope>
    <source>
        <strain evidence="2 3">1662</strain>
    </source>
</reference>
<dbReference type="RefSeq" id="WP_034616831.1">
    <property type="nucleotide sequence ID" value="NZ_JSUM01000014.1"/>
</dbReference>
<evidence type="ECO:0000256" key="1">
    <source>
        <dbReference type="SAM" id="SignalP"/>
    </source>
</evidence>
<dbReference type="AlphaFoldDB" id="A0A0A3AKJ3"/>
<gene>
    <name evidence="2" type="ORF">OA57_09430</name>
</gene>
<evidence type="ECO:0008006" key="4">
    <source>
        <dbReference type="Google" id="ProtNLM"/>
    </source>
</evidence>
<dbReference type="InterPro" id="IPR010835">
    <property type="entry name" value="DUF1439"/>
</dbReference>
<organism evidence="2 3">
    <name type="scientific">Chelonobacter oris</name>
    <dbReference type="NCBI Taxonomy" id="505317"/>
    <lineage>
        <taxon>Bacteria</taxon>
        <taxon>Pseudomonadati</taxon>
        <taxon>Pseudomonadota</taxon>
        <taxon>Gammaproteobacteria</taxon>
        <taxon>Pasteurellales</taxon>
        <taxon>Pasteurellaceae</taxon>
        <taxon>Chelonobacter</taxon>
    </lineage>
</organism>
<evidence type="ECO:0000313" key="3">
    <source>
        <dbReference type="Proteomes" id="UP000030380"/>
    </source>
</evidence>
<proteinExistence type="predicted"/>
<accession>A0A0A3AKJ3</accession>
<feature type="signal peptide" evidence="1">
    <location>
        <begin position="1"/>
        <end position="28"/>
    </location>
</feature>
<evidence type="ECO:0000313" key="2">
    <source>
        <dbReference type="EMBL" id="KGQ69846.1"/>
    </source>
</evidence>
<name>A0A0A3AKJ3_9PAST</name>